<evidence type="ECO:0000256" key="4">
    <source>
        <dbReference type="ARBA" id="ARBA00023239"/>
    </source>
</evidence>
<evidence type="ECO:0000256" key="7">
    <source>
        <dbReference type="HAMAP-Rule" id="MF_00241"/>
    </source>
</evidence>
<dbReference type="GO" id="GO:0016799">
    <property type="term" value="F:hydrolase activity, hydrolyzing N-glycosyl compounds"/>
    <property type="evidence" value="ECO:0007669"/>
    <property type="project" value="UniProtKB-UniRule"/>
</dbReference>
<dbReference type="SMART" id="SM00478">
    <property type="entry name" value="ENDO3c"/>
    <property type="match status" value="1"/>
</dbReference>
<gene>
    <name evidence="7" type="primary">ogg</name>
    <name evidence="9" type="ORF">ENU78_08040</name>
</gene>
<evidence type="ECO:0000256" key="5">
    <source>
        <dbReference type="ARBA" id="ARBA00023268"/>
    </source>
</evidence>
<dbReference type="RefSeq" id="WP_149122252.1">
    <property type="nucleotide sequence ID" value="NZ_VTFL01000001.1"/>
</dbReference>
<comment type="similarity">
    <text evidence="7">Belongs to the type-2 OGG1 family.</text>
</comment>
<dbReference type="HAMAP" id="MF_00241">
    <property type="entry name" value="Ogg"/>
    <property type="match status" value="1"/>
</dbReference>
<keyword evidence="3 7" id="KW-0234">DNA repair</keyword>
<keyword evidence="4 7" id="KW-0456">Lyase</keyword>
<dbReference type="NCBIfam" id="NF002305">
    <property type="entry name" value="PRK01229.1"/>
    <property type="match status" value="1"/>
</dbReference>
<keyword evidence="2 7" id="KW-0378">Hydrolase</keyword>
<evidence type="ECO:0000256" key="2">
    <source>
        <dbReference type="ARBA" id="ARBA00022801"/>
    </source>
</evidence>
<dbReference type="PIRSF" id="PIRSF005954">
    <property type="entry name" value="Thrmst_ogg"/>
    <property type="match status" value="1"/>
</dbReference>
<dbReference type="InterPro" id="IPR012092">
    <property type="entry name" value="DNA_glyclase/AP_lyase_Ogg"/>
</dbReference>
<comment type="catalytic activity">
    <reaction evidence="7">
        <text>2'-deoxyribonucleotide-(2'-deoxyribose 5'-phosphate)-2'-deoxyribonucleotide-DNA = a 3'-end 2'-deoxyribonucleotide-(2,3-dehydro-2,3-deoxyribose 5'-phosphate)-DNA + a 5'-end 5'-phospho-2'-deoxyribonucleoside-DNA + H(+)</text>
        <dbReference type="Rhea" id="RHEA:66592"/>
        <dbReference type="Rhea" id="RHEA-COMP:13180"/>
        <dbReference type="Rhea" id="RHEA-COMP:16897"/>
        <dbReference type="Rhea" id="RHEA-COMP:17067"/>
        <dbReference type="ChEBI" id="CHEBI:15378"/>
        <dbReference type="ChEBI" id="CHEBI:136412"/>
        <dbReference type="ChEBI" id="CHEBI:157695"/>
        <dbReference type="ChEBI" id="CHEBI:167181"/>
        <dbReference type="EC" id="4.2.99.18"/>
    </reaction>
</comment>
<dbReference type="InterPro" id="IPR011257">
    <property type="entry name" value="DNA_glycosylase"/>
</dbReference>
<keyword evidence="1 7" id="KW-0227">DNA damage</keyword>
<feature type="active site" evidence="7">
    <location>
        <position position="133"/>
    </location>
</feature>
<proteinExistence type="inferred from homology"/>
<feature type="site" description="Important for guanine/8-oxoguanine distinction" evidence="7">
    <location>
        <position position="211"/>
    </location>
</feature>
<dbReference type="EC" id="3.2.2.-" evidence="7"/>
<dbReference type="Pfam" id="PF22175">
    <property type="entry name" value="Ogg-HhH"/>
    <property type="match status" value="1"/>
</dbReference>
<dbReference type="CDD" id="cd00056">
    <property type="entry name" value="ENDO3c"/>
    <property type="match status" value="1"/>
</dbReference>
<sequence length="211" mass="24818">MYKYRSAFEKIKSIEEIAYPLVERRIREFEALGKYGDELDLFSELSFCVLTANWSAERGIKAQESIGKANFAKLSFEELLEKLKEVGHRYPISRARFIVENRRLIGRLRSIWEKPSREARKILVGEAKGISWKEASHFLRNTGKLDLAILDKHILRFLFNEGIIKEMPKGWTQRKYEEIEEKFVELSSLLEKTPGEVDLYIWFLLKGKVEK</sequence>
<dbReference type="Gene3D" id="1.10.340.30">
    <property type="entry name" value="Hypothetical protein, domain 2"/>
    <property type="match status" value="1"/>
</dbReference>
<accession>A0A7V3ZJX3</accession>
<dbReference type="EMBL" id="DTDV01000020">
    <property type="protein sequence ID" value="HGK24359.1"/>
    <property type="molecule type" value="Genomic_DNA"/>
</dbReference>
<evidence type="ECO:0000313" key="9">
    <source>
        <dbReference type="EMBL" id="HGK24359.1"/>
    </source>
</evidence>
<dbReference type="EC" id="4.2.99.18" evidence="7"/>
<feature type="active site" evidence="7">
    <location>
        <position position="151"/>
    </location>
</feature>
<dbReference type="AlphaFoldDB" id="A0A7V3ZJX3"/>
<dbReference type="Gene3D" id="1.10.1670.10">
    <property type="entry name" value="Helix-hairpin-Helix base-excision DNA repair enzymes (C-terminal)"/>
    <property type="match status" value="1"/>
</dbReference>
<dbReference type="InterPro" id="IPR003265">
    <property type="entry name" value="HhH-GPD_domain"/>
</dbReference>
<evidence type="ECO:0000259" key="8">
    <source>
        <dbReference type="SMART" id="SM00478"/>
    </source>
</evidence>
<dbReference type="SUPFAM" id="SSF48150">
    <property type="entry name" value="DNA-glycosylase"/>
    <property type="match status" value="1"/>
</dbReference>
<name>A0A7V3ZJX3_DICTH</name>
<evidence type="ECO:0000256" key="1">
    <source>
        <dbReference type="ARBA" id="ARBA00022763"/>
    </source>
</evidence>
<dbReference type="GO" id="GO:0140078">
    <property type="term" value="F:class I DNA-(apurinic or apyrimidinic site) endonuclease activity"/>
    <property type="evidence" value="ECO:0007669"/>
    <property type="project" value="UniProtKB-EC"/>
</dbReference>
<evidence type="ECO:0000256" key="6">
    <source>
        <dbReference type="ARBA" id="ARBA00023295"/>
    </source>
</evidence>
<keyword evidence="5 7" id="KW-0511">Multifunctional enzyme</keyword>
<reference evidence="9" key="1">
    <citation type="journal article" date="2020" name="mSystems">
        <title>Genome- and Community-Level Interaction Insights into Carbon Utilization and Element Cycling Functions of Hydrothermarchaeota in Hydrothermal Sediment.</title>
        <authorList>
            <person name="Zhou Z."/>
            <person name="Liu Y."/>
            <person name="Xu W."/>
            <person name="Pan J."/>
            <person name="Luo Z.H."/>
            <person name="Li M."/>
        </authorList>
    </citation>
    <scope>NUCLEOTIDE SEQUENCE [LARGE SCALE GENOMIC DNA]</scope>
    <source>
        <strain evidence="9">SpSt-70</strain>
    </source>
</reference>
<evidence type="ECO:0000256" key="3">
    <source>
        <dbReference type="ARBA" id="ARBA00023204"/>
    </source>
</evidence>
<organism evidence="9">
    <name type="scientific">Dictyoglomus thermophilum</name>
    <dbReference type="NCBI Taxonomy" id="14"/>
    <lineage>
        <taxon>Bacteria</taxon>
        <taxon>Pseudomonadati</taxon>
        <taxon>Dictyoglomota</taxon>
        <taxon>Dictyoglomia</taxon>
        <taxon>Dictyoglomales</taxon>
        <taxon>Dictyoglomaceae</taxon>
        <taxon>Dictyoglomus</taxon>
    </lineage>
</organism>
<dbReference type="GO" id="GO:0006284">
    <property type="term" value="P:base-excision repair"/>
    <property type="evidence" value="ECO:0007669"/>
    <property type="project" value="UniProtKB-UniRule"/>
</dbReference>
<keyword evidence="6 7" id="KW-0326">Glycosidase</keyword>
<comment type="function">
    <text evidence="7">Catalyzes the excision of an oxidatively damaged form of guanine (7,8-dihydro-8-oxoguanine = 8-oxoG) from DNA. Also cleaves the DNA backbone at apurinic/apyrimidinic sites (AP sites).</text>
</comment>
<dbReference type="InterPro" id="IPR023170">
    <property type="entry name" value="HhH_base_excis_C"/>
</dbReference>
<comment type="caution">
    <text evidence="9">The sequence shown here is derived from an EMBL/GenBank/DDBJ whole genome shotgun (WGS) entry which is preliminary data.</text>
</comment>
<feature type="domain" description="HhH-GPD" evidence="8">
    <location>
        <begin position="50"/>
        <end position="206"/>
    </location>
</feature>
<protein>
    <recommendedName>
        <fullName evidence="7">8-oxoguanine DNA glycosylase/AP lyase</fullName>
    </recommendedName>
    <domain>
        <recommendedName>
            <fullName evidence="7">8-oxoguanine DNA glycosylase</fullName>
            <shortName evidence="7">8-oxoG DNA glycosylase</shortName>
            <ecNumber evidence="7">3.2.2.-</ecNumber>
        </recommendedName>
    </domain>
    <domain>
        <recommendedName>
            <fullName evidence="7">DNA-(apurinic or apyrimidinic site) lyase</fullName>
            <shortName evidence="7">AP lyase</shortName>
            <ecNumber evidence="7">4.2.99.18</ecNumber>
        </recommendedName>
    </domain>
</protein>